<dbReference type="Proteomes" id="UP000719766">
    <property type="component" value="Unassembled WGS sequence"/>
</dbReference>
<comment type="caution">
    <text evidence="2">The sequence shown here is derived from an EMBL/GenBank/DDBJ whole genome shotgun (WGS) entry which is preliminary data.</text>
</comment>
<feature type="region of interest" description="Disordered" evidence="1">
    <location>
        <begin position="263"/>
        <end position="302"/>
    </location>
</feature>
<dbReference type="EMBL" id="JABBWE010000054">
    <property type="protein sequence ID" value="KAG1789967.1"/>
    <property type="molecule type" value="Genomic_DNA"/>
</dbReference>
<protein>
    <submittedName>
        <fullName evidence="2">Uncharacterized protein</fullName>
    </submittedName>
</protein>
<feature type="compositionally biased region" description="Basic and acidic residues" evidence="1">
    <location>
        <begin position="280"/>
        <end position="290"/>
    </location>
</feature>
<dbReference type="GeneID" id="64600879"/>
<reference evidence="2" key="1">
    <citation type="journal article" date="2020" name="New Phytol.">
        <title>Comparative genomics reveals dynamic genome evolution in host specialist ectomycorrhizal fungi.</title>
        <authorList>
            <person name="Lofgren L.A."/>
            <person name="Nguyen N.H."/>
            <person name="Vilgalys R."/>
            <person name="Ruytinx J."/>
            <person name="Liao H.L."/>
            <person name="Branco S."/>
            <person name="Kuo A."/>
            <person name="LaButti K."/>
            <person name="Lipzen A."/>
            <person name="Andreopoulos W."/>
            <person name="Pangilinan J."/>
            <person name="Riley R."/>
            <person name="Hundley H."/>
            <person name="Na H."/>
            <person name="Barry K."/>
            <person name="Grigoriev I.V."/>
            <person name="Stajich J.E."/>
            <person name="Kennedy P.G."/>
        </authorList>
    </citation>
    <scope>NUCLEOTIDE SEQUENCE</scope>
    <source>
        <strain evidence="2">S12</strain>
    </source>
</reference>
<organism evidence="2 3">
    <name type="scientific">Suillus plorans</name>
    <dbReference type="NCBI Taxonomy" id="116603"/>
    <lineage>
        <taxon>Eukaryota</taxon>
        <taxon>Fungi</taxon>
        <taxon>Dikarya</taxon>
        <taxon>Basidiomycota</taxon>
        <taxon>Agaricomycotina</taxon>
        <taxon>Agaricomycetes</taxon>
        <taxon>Agaricomycetidae</taxon>
        <taxon>Boletales</taxon>
        <taxon>Suillineae</taxon>
        <taxon>Suillaceae</taxon>
        <taxon>Suillus</taxon>
    </lineage>
</organism>
<dbReference type="OrthoDB" id="2653625at2759"/>
<accession>A0A9P7AI03</accession>
<proteinExistence type="predicted"/>
<evidence type="ECO:0000256" key="1">
    <source>
        <dbReference type="SAM" id="MobiDB-lite"/>
    </source>
</evidence>
<keyword evidence="3" id="KW-1185">Reference proteome</keyword>
<name>A0A9P7AI03_9AGAM</name>
<feature type="region of interest" description="Disordered" evidence="1">
    <location>
        <begin position="1"/>
        <end position="94"/>
    </location>
</feature>
<sequence>MFNPSEPSSLPLTHQPTVRMPFHVSPSLTRGSSQECEYKDEPSQCETDPPLGILEPSPALVRTIGKTRSRHISQAKRARSPSSDETDDGILRPITPPPIINDLARFVKRAKLSPTLRIKDSSNTQDRRFFNNQLSHRGSLSVSDAQRTKDVLWRRLKNLSSEAAAQAVVTMHADVEWRRVCCLATAWEIYASEEHLKFLHMVLEDQGERYASAGSEPFGTSVEGLVSCSEEELKDWIDFGVAAYSHDVTSFAVGDTQLDYLENTSTDSDESDDSGIALTHSEEDRSRGETLRTAAISSPCNS</sequence>
<feature type="compositionally biased region" description="Polar residues" evidence="1">
    <location>
        <begin position="26"/>
        <end position="35"/>
    </location>
</feature>
<evidence type="ECO:0000313" key="3">
    <source>
        <dbReference type="Proteomes" id="UP000719766"/>
    </source>
</evidence>
<dbReference type="RefSeq" id="XP_041156973.1">
    <property type="nucleotide sequence ID" value="XM_041307115.1"/>
</dbReference>
<feature type="compositionally biased region" description="Polar residues" evidence="1">
    <location>
        <begin position="1"/>
        <end position="16"/>
    </location>
</feature>
<dbReference type="AlphaFoldDB" id="A0A9P7AI03"/>
<feature type="compositionally biased region" description="Basic residues" evidence="1">
    <location>
        <begin position="65"/>
        <end position="79"/>
    </location>
</feature>
<gene>
    <name evidence="2" type="ORF">HD556DRAFT_1446542</name>
</gene>
<evidence type="ECO:0000313" key="2">
    <source>
        <dbReference type="EMBL" id="KAG1789967.1"/>
    </source>
</evidence>